<proteinExistence type="predicted"/>
<evidence type="ECO:0000313" key="1">
    <source>
        <dbReference type="EMBL" id="ABO68162.1"/>
    </source>
</evidence>
<dbReference type="eggNOG" id="ENOG50309U9">
    <property type="taxonomic scope" value="Bacteria"/>
</dbReference>
<dbReference type="Proteomes" id="UP000001578">
    <property type="component" value="Chromosome"/>
</dbReference>
<protein>
    <recommendedName>
        <fullName evidence="3">Phage protein</fullName>
    </recommendedName>
</protein>
<organism evidence="1 2">
    <name type="scientific">Geobacillus thermodenitrificans (strain NG80-2)</name>
    <dbReference type="NCBI Taxonomy" id="420246"/>
    <lineage>
        <taxon>Bacteria</taxon>
        <taxon>Bacillati</taxon>
        <taxon>Bacillota</taxon>
        <taxon>Bacilli</taxon>
        <taxon>Bacillales</taxon>
        <taxon>Anoxybacillaceae</taxon>
        <taxon>Geobacillus</taxon>
    </lineage>
</organism>
<evidence type="ECO:0000313" key="2">
    <source>
        <dbReference type="Proteomes" id="UP000001578"/>
    </source>
</evidence>
<dbReference type="EMBL" id="CP000557">
    <property type="protein sequence ID" value="ABO68162.1"/>
    <property type="molecule type" value="Genomic_DNA"/>
</dbReference>
<gene>
    <name evidence="1" type="ordered locus">GTNG_2817</name>
</gene>
<dbReference type="AlphaFoldDB" id="A4IS58"/>
<evidence type="ECO:0008006" key="3">
    <source>
        <dbReference type="Google" id="ProtNLM"/>
    </source>
</evidence>
<name>A4IS58_GEOTN</name>
<dbReference type="KEGG" id="gtn:GTNG_2817"/>
<sequence length="150" mass="16757">MKKLEGKRMARKLTAGVLNGTAYQETMIVTWNGEEFEVDIRPLNNKEAMEIEELLQEGVAVKGTPTLKGKMAQTIQFDTKANLRGRKRAAIKAVAYGTVDPMITEQVVENEFPPKLVEEIAERIYAITGIGNKQQVQEAVENDDDSFLQS</sequence>
<reference evidence="1 2" key="1">
    <citation type="journal article" date="2007" name="Proc. Natl. Acad. Sci. U.S.A.">
        <title>Genome and proteome of long-chain alkane degrading Geobacillus thermodenitrificans NG80-2 isolated from a deep-subsurface oil reservoir.</title>
        <authorList>
            <person name="Feng L."/>
            <person name="Wang W."/>
            <person name="Cheng J."/>
            <person name="Ren Y."/>
            <person name="Zhao G."/>
            <person name="Gao C."/>
            <person name="Tang Y."/>
            <person name="Liu X."/>
            <person name="Han W."/>
            <person name="Peng X."/>
            <person name="Liu R."/>
            <person name="Wang L."/>
        </authorList>
    </citation>
    <scope>NUCLEOTIDE SEQUENCE [LARGE SCALE GENOMIC DNA]</scope>
    <source>
        <strain evidence="1 2">NG80-2</strain>
    </source>
</reference>
<dbReference type="HOGENOM" id="CLU_1813031_0_0_9"/>
<accession>A4IS58</accession>